<evidence type="ECO:0000313" key="9">
    <source>
        <dbReference type="EMBL" id="QMU96014.1"/>
    </source>
</evidence>
<dbReference type="EMBL" id="CP043732">
    <property type="protein sequence ID" value="QMU96014.1"/>
    <property type="molecule type" value="Genomic_DNA"/>
</dbReference>
<dbReference type="Gene3D" id="1.10.3720.10">
    <property type="entry name" value="MetI-like"/>
    <property type="match status" value="1"/>
</dbReference>
<feature type="transmembrane region" description="Helical" evidence="7">
    <location>
        <begin position="231"/>
        <end position="252"/>
    </location>
</feature>
<name>A0A7D7WF97_9MICO</name>
<evidence type="ECO:0000256" key="3">
    <source>
        <dbReference type="ARBA" id="ARBA00022475"/>
    </source>
</evidence>
<comment type="subcellular location">
    <subcellularLocation>
        <location evidence="1 7">Cell membrane</location>
        <topology evidence="1 7">Multi-pass membrane protein</topology>
    </subcellularLocation>
</comment>
<evidence type="ECO:0000256" key="5">
    <source>
        <dbReference type="ARBA" id="ARBA00022989"/>
    </source>
</evidence>
<evidence type="ECO:0000259" key="8">
    <source>
        <dbReference type="PROSITE" id="PS50928"/>
    </source>
</evidence>
<comment type="similarity">
    <text evidence="7">Belongs to the binding-protein-dependent transport system permease family.</text>
</comment>
<dbReference type="PANTHER" id="PTHR30151">
    <property type="entry name" value="ALKANE SULFONATE ABC TRANSPORTER-RELATED, MEMBRANE SUBUNIT"/>
    <property type="match status" value="1"/>
</dbReference>
<feature type="transmembrane region" description="Helical" evidence="7">
    <location>
        <begin position="69"/>
        <end position="92"/>
    </location>
</feature>
<evidence type="ECO:0000256" key="2">
    <source>
        <dbReference type="ARBA" id="ARBA00022448"/>
    </source>
</evidence>
<dbReference type="InterPro" id="IPR035906">
    <property type="entry name" value="MetI-like_sf"/>
</dbReference>
<protein>
    <submittedName>
        <fullName evidence="9">ABC transporter permease</fullName>
    </submittedName>
</protein>
<feature type="transmembrane region" description="Helical" evidence="7">
    <location>
        <begin position="21"/>
        <end position="44"/>
    </location>
</feature>
<keyword evidence="5 7" id="KW-1133">Transmembrane helix</keyword>
<dbReference type="RefSeq" id="WP_182253948.1">
    <property type="nucleotide sequence ID" value="NZ_CP043732.1"/>
</dbReference>
<dbReference type="InterPro" id="IPR000515">
    <property type="entry name" value="MetI-like"/>
</dbReference>
<gene>
    <name evidence="9" type="ORF">FVO59_01485</name>
</gene>
<evidence type="ECO:0000256" key="6">
    <source>
        <dbReference type="ARBA" id="ARBA00023136"/>
    </source>
</evidence>
<dbReference type="GO" id="GO:0055085">
    <property type="term" value="P:transmembrane transport"/>
    <property type="evidence" value="ECO:0007669"/>
    <property type="project" value="InterPro"/>
</dbReference>
<dbReference type="PROSITE" id="PS50928">
    <property type="entry name" value="ABC_TM1"/>
    <property type="match status" value="1"/>
</dbReference>
<keyword evidence="3" id="KW-1003">Cell membrane</keyword>
<dbReference type="Proteomes" id="UP000515708">
    <property type="component" value="Chromosome"/>
</dbReference>
<reference evidence="9" key="1">
    <citation type="journal article" date="2020" name="Front. Microbiol.">
        <title>Design of Bacterial Strain-Specific qPCR Assays Using NGS Data and Publicly Available Resources and Its Application to Track Biocontrol Strains.</title>
        <authorList>
            <person name="Hernandez I."/>
            <person name="Sant C."/>
            <person name="Martinez R."/>
            <person name="Fernandez C."/>
        </authorList>
    </citation>
    <scope>NUCLEOTIDE SEQUENCE [LARGE SCALE GENOMIC DNA]</scope>
    <source>
        <strain evidence="9">B24</strain>
    </source>
</reference>
<sequence>MTLTRVLALPRRPRRRLVTPTSALISLGVLAAAVVVWQLAVWIFRIPSFILPAPSDIALQADWGTALSALAQTALSTAAGFVAGNIVGYVGALLISSSRTVSSIIFPGALVLRSIPVVALAPFITLAFGRGPAATVVVAALIVFFPTLINSLQGLNSVSAESMELMKVLNASRLQSYARVRIPASLPSFFSALRIAAPNAVLGVMTAEWIVGGGLGHLVITSWLALQMQTMWSAVVLSAILAAALFSIVAVLERTAITWARTT</sequence>
<feature type="transmembrane region" description="Helical" evidence="7">
    <location>
        <begin position="104"/>
        <end position="127"/>
    </location>
</feature>
<dbReference type="GO" id="GO:0005886">
    <property type="term" value="C:plasma membrane"/>
    <property type="evidence" value="ECO:0007669"/>
    <property type="project" value="UniProtKB-SubCell"/>
</dbReference>
<evidence type="ECO:0000256" key="1">
    <source>
        <dbReference type="ARBA" id="ARBA00004651"/>
    </source>
</evidence>
<keyword evidence="6 7" id="KW-0472">Membrane</keyword>
<dbReference type="Pfam" id="PF00528">
    <property type="entry name" value="BPD_transp_1"/>
    <property type="match status" value="1"/>
</dbReference>
<evidence type="ECO:0000256" key="7">
    <source>
        <dbReference type="RuleBase" id="RU363032"/>
    </source>
</evidence>
<organism evidence="9">
    <name type="scientific">Microbacterium esteraromaticum</name>
    <dbReference type="NCBI Taxonomy" id="57043"/>
    <lineage>
        <taxon>Bacteria</taxon>
        <taxon>Bacillati</taxon>
        <taxon>Actinomycetota</taxon>
        <taxon>Actinomycetes</taxon>
        <taxon>Micrococcales</taxon>
        <taxon>Microbacteriaceae</taxon>
        <taxon>Microbacterium</taxon>
    </lineage>
</organism>
<feature type="transmembrane region" description="Helical" evidence="7">
    <location>
        <begin position="200"/>
        <end position="225"/>
    </location>
</feature>
<evidence type="ECO:0000256" key="4">
    <source>
        <dbReference type="ARBA" id="ARBA00022692"/>
    </source>
</evidence>
<dbReference type="AlphaFoldDB" id="A0A7D7WF97"/>
<keyword evidence="2 7" id="KW-0813">Transport</keyword>
<feature type="domain" description="ABC transmembrane type-1" evidence="8">
    <location>
        <begin position="70"/>
        <end position="253"/>
    </location>
</feature>
<feature type="transmembrane region" description="Helical" evidence="7">
    <location>
        <begin position="133"/>
        <end position="152"/>
    </location>
</feature>
<dbReference type="PANTHER" id="PTHR30151:SF0">
    <property type="entry name" value="ABC TRANSPORTER PERMEASE PROTEIN MJ0413-RELATED"/>
    <property type="match status" value="1"/>
</dbReference>
<dbReference type="SUPFAM" id="SSF161098">
    <property type="entry name" value="MetI-like"/>
    <property type="match status" value="1"/>
</dbReference>
<accession>A0A7D7WF97</accession>
<proteinExistence type="inferred from homology"/>
<keyword evidence="4 7" id="KW-0812">Transmembrane</keyword>